<dbReference type="PANTHER" id="PTHR34512">
    <property type="entry name" value="CELL SURFACE PROTEIN"/>
    <property type="match status" value="1"/>
</dbReference>
<dbReference type="Proteomes" id="UP001550378">
    <property type="component" value="Unassembled WGS sequence"/>
</dbReference>
<feature type="transmembrane region" description="Helical" evidence="1">
    <location>
        <begin position="7"/>
        <end position="29"/>
    </location>
</feature>
<dbReference type="InterPro" id="IPR011047">
    <property type="entry name" value="Quinoprotein_ADH-like_sf"/>
</dbReference>
<keyword evidence="1" id="KW-0812">Transmembrane</keyword>
<dbReference type="SMART" id="SM00564">
    <property type="entry name" value="PQQ"/>
    <property type="match status" value="3"/>
</dbReference>
<dbReference type="Gene3D" id="2.40.10.480">
    <property type="match status" value="1"/>
</dbReference>
<evidence type="ECO:0000313" key="3">
    <source>
        <dbReference type="EMBL" id="MEU0710348.1"/>
    </source>
</evidence>
<name>A0ABV2W9Y5_9ACTN</name>
<organism evidence="3 4">
    <name type="scientific">Streptomyces lavendulocolor</name>
    <dbReference type="NCBI Taxonomy" id="67316"/>
    <lineage>
        <taxon>Bacteria</taxon>
        <taxon>Bacillati</taxon>
        <taxon>Actinomycetota</taxon>
        <taxon>Actinomycetes</taxon>
        <taxon>Kitasatosporales</taxon>
        <taxon>Streptomycetaceae</taxon>
        <taxon>Streptomyces</taxon>
    </lineage>
</organism>
<feature type="domain" description="Pyrrolo-quinoline quinone repeat" evidence="2">
    <location>
        <begin position="256"/>
        <end position="419"/>
    </location>
</feature>
<dbReference type="EMBL" id="JBEXZR010000024">
    <property type="protein sequence ID" value="MEU0710348.1"/>
    <property type="molecule type" value="Genomic_DNA"/>
</dbReference>
<dbReference type="Gene3D" id="2.130.10.10">
    <property type="entry name" value="YVTN repeat-like/Quinoprotein amine dehydrogenase"/>
    <property type="match status" value="1"/>
</dbReference>
<gene>
    <name evidence="3" type="ORF">ABZ508_23600</name>
</gene>
<proteinExistence type="predicted"/>
<dbReference type="InterPro" id="IPR002372">
    <property type="entry name" value="PQQ_rpt_dom"/>
</dbReference>
<comment type="caution">
    <text evidence="3">The sequence shown here is derived from an EMBL/GenBank/DDBJ whole genome shotgun (WGS) entry which is preliminary data.</text>
</comment>
<feature type="domain" description="Pyrrolo-quinoline quinone repeat" evidence="2">
    <location>
        <begin position="80"/>
        <end position="215"/>
    </location>
</feature>
<evidence type="ECO:0000256" key="1">
    <source>
        <dbReference type="SAM" id="Phobius"/>
    </source>
</evidence>
<keyword evidence="1" id="KW-0472">Membrane</keyword>
<keyword evidence="4" id="KW-1185">Reference proteome</keyword>
<dbReference type="Pfam" id="PF13360">
    <property type="entry name" value="PQQ_2"/>
    <property type="match status" value="2"/>
</dbReference>
<dbReference type="RefSeq" id="WP_359652942.1">
    <property type="nucleotide sequence ID" value="NZ_JBEXZP010000013.1"/>
</dbReference>
<dbReference type="SUPFAM" id="SSF50998">
    <property type="entry name" value="Quinoprotein alcohol dehydrogenase-like"/>
    <property type="match status" value="1"/>
</dbReference>
<dbReference type="InterPro" id="IPR018391">
    <property type="entry name" value="PQQ_b-propeller_rpt"/>
</dbReference>
<dbReference type="PANTHER" id="PTHR34512:SF30">
    <property type="entry name" value="OUTER MEMBRANE PROTEIN ASSEMBLY FACTOR BAMB"/>
    <property type="match status" value="1"/>
</dbReference>
<protein>
    <submittedName>
        <fullName evidence="3">PQQ-binding-like beta-propeller repeat protein</fullName>
    </submittedName>
</protein>
<reference evidence="3 4" key="1">
    <citation type="submission" date="2024-06" db="EMBL/GenBank/DDBJ databases">
        <title>The Natural Products Discovery Center: Release of the First 8490 Sequenced Strains for Exploring Actinobacteria Biosynthetic Diversity.</title>
        <authorList>
            <person name="Kalkreuter E."/>
            <person name="Kautsar S.A."/>
            <person name="Yang D."/>
            <person name="Bader C.D."/>
            <person name="Teijaro C.N."/>
            <person name="Fluegel L."/>
            <person name="Davis C.M."/>
            <person name="Simpson J.R."/>
            <person name="Lauterbach L."/>
            <person name="Steele A.D."/>
            <person name="Gui C."/>
            <person name="Meng S."/>
            <person name="Li G."/>
            <person name="Viehrig K."/>
            <person name="Ye F."/>
            <person name="Su P."/>
            <person name="Kiefer A.F."/>
            <person name="Nichols A."/>
            <person name="Cepeda A.J."/>
            <person name="Yan W."/>
            <person name="Fan B."/>
            <person name="Jiang Y."/>
            <person name="Adhikari A."/>
            <person name="Zheng C.-J."/>
            <person name="Schuster L."/>
            <person name="Cowan T.M."/>
            <person name="Smanski M.J."/>
            <person name="Chevrette M.G."/>
            <person name="De Carvalho L.P.S."/>
            <person name="Shen B."/>
        </authorList>
    </citation>
    <scope>NUCLEOTIDE SEQUENCE [LARGE SCALE GENOMIC DNA]</scope>
    <source>
        <strain evidence="3 4">NPDC006337</strain>
    </source>
</reference>
<evidence type="ECO:0000259" key="2">
    <source>
        <dbReference type="Pfam" id="PF13360"/>
    </source>
</evidence>
<keyword evidence="1" id="KW-1133">Transmembrane helix</keyword>
<sequence length="452" mass="48163">MSGRAGLMKALVGIGVVLGVIGSITAWFLSFEGYLPGDAMVRTWATTKDRPSDDKANDSWVVGDVAVRARFDAVTGFGIADGQDGKKLWEFVPPGRAQICGSAPRADEGILLVAYGTESRATGGVSGKPAAPGKGKGCSTVLAFDTKDGRELWRVPRTVSDGRFPGDTFLEAGGGLALVEHERTEQEARAPGGNRSLRALDLRTGKVRWTAAVPGTCGVWDTVVGKEEVHAVLACGGEDADAPGSGSGEDVELMAAAFGRGTGALKWNVPIDARRPVSTDSSVVIESADPLVLRVVRSSNSNSDEATGTFVSFDRDGRTRPGIELSGDYGQIDEAEVVGERMYALAWTYSKGRHYRLIAFDVKTGEEVWNNELDEPAAGLAVRGDRVTVLCEWSTQASAITELLVYDAADGEELDERHFREEAPSGYFFEHGGRIIVAGAAGDHAFTAFERW</sequence>
<evidence type="ECO:0000313" key="4">
    <source>
        <dbReference type="Proteomes" id="UP001550378"/>
    </source>
</evidence>
<dbReference type="InterPro" id="IPR015943">
    <property type="entry name" value="WD40/YVTN_repeat-like_dom_sf"/>
</dbReference>
<accession>A0ABV2W9Y5</accession>